<evidence type="ECO:0000313" key="2">
    <source>
        <dbReference type="EMBL" id="ROJ25255.1"/>
    </source>
</evidence>
<gene>
    <name evidence="2" type="ORF">DPX16_20068</name>
</gene>
<keyword evidence="3" id="KW-1185">Reference proteome</keyword>
<proteinExistence type="predicted"/>
<reference evidence="2 3" key="1">
    <citation type="submission" date="2018-10" db="EMBL/GenBank/DDBJ databases">
        <title>Genome assembly for a Yunnan-Guizhou Plateau 3E fish, Anabarilius grahami (Regan), and its evolutionary and genetic applications.</title>
        <authorList>
            <person name="Jiang W."/>
        </authorList>
    </citation>
    <scope>NUCLEOTIDE SEQUENCE [LARGE SCALE GENOMIC DNA]</scope>
    <source>
        <strain evidence="2">AG-KIZ</strain>
        <tissue evidence="2">Muscle</tissue>
    </source>
</reference>
<dbReference type="PANTHER" id="PTHR47272">
    <property type="entry name" value="DDE_TNP_1_7 DOMAIN-CONTAINING PROTEIN"/>
    <property type="match status" value="1"/>
</dbReference>
<feature type="domain" description="PiggyBac transposable element-derived protein" evidence="1">
    <location>
        <begin position="126"/>
        <end position="351"/>
    </location>
</feature>
<dbReference type="OrthoDB" id="5985989at2759"/>
<dbReference type="EMBL" id="RJVU01063416">
    <property type="protein sequence ID" value="ROJ25255.1"/>
    <property type="molecule type" value="Genomic_DNA"/>
</dbReference>
<comment type="caution">
    <text evidence="2">The sequence shown here is derived from an EMBL/GenBank/DDBJ whole genome shotgun (WGS) entry which is preliminary data.</text>
</comment>
<name>A0A3N0XSZ2_ANAGA</name>
<sequence>MALKLERGRNYKVIDFLEHLVNGELSDLDCLDSGNEADENERRGTEIRDSGDACMHEELEVAAEVEVEESVVTEDQEEITVNREEDDHEQMTITRKHEIKWRHRPFTTIIDTSFQNHLIYKRHPMSPYKYFKQYVPDALFDLMFDSTNIHAMQSGTLGFIPTSSGEIRTLIGLHLAMGVMKMPRISMYWEAGMDIGIFRNTMCRDRFFQLRTHLHLVNNLERLAENNDVFYKVCPFYDAIRRRCLELPLEENLCVDEQMVPFCGSLSIKQYVKGKPHPWGVKIYFLCGKSGMAYDFLLHQGATMELSEHFKKQLGLGAEVVYHLSQRITEANNKLYFDNYFTTYNLLELLAVGSVALPTLLYSLTK</sequence>
<dbReference type="AlphaFoldDB" id="A0A3N0XSZ2"/>
<accession>A0A3N0XSZ2</accession>
<dbReference type="Pfam" id="PF13843">
    <property type="entry name" value="DDE_Tnp_1_7"/>
    <property type="match status" value="1"/>
</dbReference>
<dbReference type="Proteomes" id="UP000281406">
    <property type="component" value="Unassembled WGS sequence"/>
</dbReference>
<evidence type="ECO:0000313" key="3">
    <source>
        <dbReference type="Proteomes" id="UP000281406"/>
    </source>
</evidence>
<organism evidence="2 3">
    <name type="scientific">Anabarilius grahami</name>
    <name type="common">Kanglang fish</name>
    <name type="synonym">Barilius grahami</name>
    <dbReference type="NCBI Taxonomy" id="495550"/>
    <lineage>
        <taxon>Eukaryota</taxon>
        <taxon>Metazoa</taxon>
        <taxon>Chordata</taxon>
        <taxon>Craniata</taxon>
        <taxon>Vertebrata</taxon>
        <taxon>Euteleostomi</taxon>
        <taxon>Actinopterygii</taxon>
        <taxon>Neopterygii</taxon>
        <taxon>Teleostei</taxon>
        <taxon>Ostariophysi</taxon>
        <taxon>Cypriniformes</taxon>
        <taxon>Xenocyprididae</taxon>
        <taxon>Xenocypridinae</taxon>
        <taxon>Xenocypridinae incertae sedis</taxon>
        <taxon>Anabarilius</taxon>
    </lineage>
</organism>
<evidence type="ECO:0000259" key="1">
    <source>
        <dbReference type="Pfam" id="PF13843"/>
    </source>
</evidence>
<protein>
    <submittedName>
        <fullName evidence="2">PiggyBac transposable element-derived protein 3</fullName>
    </submittedName>
</protein>
<dbReference type="PANTHER" id="PTHR47272:SF1">
    <property type="entry name" value="PIGGYBAC TRANSPOSABLE ELEMENT-DERIVED PROTEIN 3-LIKE"/>
    <property type="match status" value="1"/>
</dbReference>
<dbReference type="InterPro" id="IPR029526">
    <property type="entry name" value="PGBD"/>
</dbReference>